<evidence type="ECO:0000313" key="4">
    <source>
        <dbReference type="Proteomes" id="UP000318554"/>
    </source>
</evidence>
<gene>
    <name evidence="3" type="ORF">Taqua_02495</name>
</gene>
<protein>
    <submittedName>
        <fullName evidence="3">WYL domain protein</fullName>
    </submittedName>
</protein>
<dbReference type="PANTHER" id="PTHR34580:SF3">
    <property type="entry name" value="PROTEIN PAFB"/>
    <property type="match status" value="1"/>
</dbReference>
<reference evidence="3 4" key="1">
    <citation type="submission" date="2019-07" db="EMBL/GenBank/DDBJ databases">
        <title>Tepidimonas aquatica CLN-1 draft genome.</title>
        <authorList>
            <person name="Da Costa M.S."/>
            <person name="Froufe H.J.C."/>
            <person name="Egas C."/>
            <person name="Albuquerque L."/>
        </authorList>
    </citation>
    <scope>NUCLEOTIDE SEQUENCE [LARGE SCALE GENOMIC DNA]</scope>
    <source>
        <strain evidence="3 4">CLN-1</strain>
    </source>
</reference>
<dbReference type="PROSITE" id="PS52050">
    <property type="entry name" value="WYL"/>
    <property type="match status" value="1"/>
</dbReference>
<dbReference type="InterPro" id="IPR057727">
    <property type="entry name" value="WCX_dom"/>
</dbReference>
<accession>A0A554W6C2</accession>
<name>A0A554W6C2_9BURK</name>
<dbReference type="PANTHER" id="PTHR34580">
    <property type="match status" value="1"/>
</dbReference>
<organism evidence="3 4">
    <name type="scientific">Tepidimonas aquatica</name>
    <dbReference type="NCBI Taxonomy" id="247482"/>
    <lineage>
        <taxon>Bacteria</taxon>
        <taxon>Pseudomonadati</taxon>
        <taxon>Pseudomonadota</taxon>
        <taxon>Betaproteobacteria</taxon>
        <taxon>Burkholderiales</taxon>
        <taxon>Tepidimonas</taxon>
    </lineage>
</organism>
<feature type="domain" description="WCX" evidence="2">
    <location>
        <begin position="108"/>
        <end position="180"/>
    </location>
</feature>
<keyword evidence="4" id="KW-1185">Reference proteome</keyword>
<dbReference type="EMBL" id="VJNA01000056">
    <property type="protein sequence ID" value="TSE19129.1"/>
    <property type="molecule type" value="Genomic_DNA"/>
</dbReference>
<dbReference type="Proteomes" id="UP000318554">
    <property type="component" value="Unassembled WGS sequence"/>
</dbReference>
<dbReference type="Pfam" id="PF13280">
    <property type="entry name" value="WYL"/>
    <property type="match status" value="1"/>
</dbReference>
<proteinExistence type="predicted"/>
<sequence length="189" mass="21245">MATRTVSDKHFEVVAAALLGRARLAISYYGRARDESNERKVSPQQLLHYRGNWYLIAYCHVRHGLRSFAMDSIQAANATQETAFEADAAQLEKFIGAGYGIYSGGDVQWARLRFTAPRSRWVAREVWHPEQKSQLASNGTLLLEVPFTDATELAMDILRHGKHVEVLEPQALREAVMHELVSASAMYSP</sequence>
<comment type="caution">
    <text evidence="3">The sequence shown here is derived from an EMBL/GenBank/DDBJ whole genome shotgun (WGS) entry which is preliminary data.</text>
</comment>
<dbReference type="AlphaFoldDB" id="A0A554W6C2"/>
<dbReference type="RefSeq" id="WP_221933949.1">
    <property type="nucleotide sequence ID" value="NZ_VJNA01000056.1"/>
</dbReference>
<evidence type="ECO:0000259" key="2">
    <source>
        <dbReference type="Pfam" id="PF25583"/>
    </source>
</evidence>
<dbReference type="Pfam" id="PF25583">
    <property type="entry name" value="WCX"/>
    <property type="match status" value="1"/>
</dbReference>
<dbReference type="InterPro" id="IPR026881">
    <property type="entry name" value="WYL_dom"/>
</dbReference>
<feature type="domain" description="WYL" evidence="1">
    <location>
        <begin position="10"/>
        <end position="76"/>
    </location>
</feature>
<evidence type="ECO:0000259" key="1">
    <source>
        <dbReference type="Pfam" id="PF13280"/>
    </source>
</evidence>
<dbReference type="InterPro" id="IPR051534">
    <property type="entry name" value="CBASS_pafABC_assoc_protein"/>
</dbReference>
<evidence type="ECO:0000313" key="3">
    <source>
        <dbReference type="EMBL" id="TSE19129.1"/>
    </source>
</evidence>